<keyword evidence="3" id="KW-1185">Reference proteome</keyword>
<dbReference type="InterPro" id="IPR001460">
    <property type="entry name" value="PCN-bd_Tpept"/>
</dbReference>
<accession>A0ABS7YB10</accession>
<dbReference type="Gene3D" id="3.40.710.10">
    <property type="entry name" value="DD-peptidase/beta-lactamase superfamily"/>
    <property type="match status" value="1"/>
</dbReference>
<gene>
    <name evidence="2" type="ORF">LE190_10155</name>
</gene>
<dbReference type="Pfam" id="PF00905">
    <property type="entry name" value="Transpeptidase"/>
    <property type="match status" value="1"/>
</dbReference>
<sequence length="1030" mass="106812">MSATFASLMAYLAAGRTARRRARNLRLGITGTPRLRLAAPPAAWTLLGCAAALLGAVVLAQAARGLPPGTTAGGADAARLDLLRPLLGGVTLRVPQEAGITVQRHGPAALVVGSGMRLAAPLRIDLCAQLPYPEAKRILPLPIGQPFGTAKSAAAPVRTVLLAAPGSAMPRMELSGAVDGALRLAWDAGAGSAAWAGDAGPGVSPRGSRATGLLGRAGWLVWEGGALRFTRRATSACPQAGELLLQRVLPDPQAGGLVQAFGPGLALPLLQLAPGSHQVPAAAPRGLEDARLFAQLQERGLVRLGTDGLAEIAPRDLAAWQAAAPSSRAPLPGWEHLHLDEGGRRLLERLYYRADGAFVREQLRVFNSERRLLAWRVRAGGQDRWQASAGAAPVREDGGLPVAAMRLFARLPQGWEPWRRIGAWEGAAASARLSLDDPPAQPVELLVAGRLLDVRGAVASASPACDGRACRDRDAVQLLRLAPLPGARRIELELAPLDLAALTGGADAAYRHLRTENGRLAWQALPDAGMAPRAVLAEVRLQARDGAALWQAGAPSAAAQAAGLAPLLGLRPDHSASVAGMLGRLPGRAHAARLSLDLGLQAAAQAVLDCVGLRQGHWEQGRCHDAQAAPAGRQAGLVLLDAASGELLAAAGAGTGGASTDPARWPELRDFDRAEPARSPLRLPAFQHDGGAGRAPGSTFKVVTALGLEAAARTDRALDRLLDGLPLAELDARARAAGYGFASGAPSYPSGAAARITNFREQEASARAAGGRLGLAQALTHSINTWFAWTAELGDRSLGGGPQGGVPGVRELEPGALDSLRPLAGMARRLGFGSPLRLDGGLLPADYPWSSWDALQASPAQLDPILTRHEVRQMAIGLRMQATPLQMALVAAAVGQGRTVAPRLLLELDGRVAAAPAGEDLGVRLDRIRAGMKGVVEHGTAASAFRGPAFDRVRAGLFGKTGTAPTGKDGEATVWFMGWLEPGSLPGQDRRLAFAVFVSASQLTGGGHAAPVVAALLRSMPSHSPEQKGN</sequence>
<dbReference type="PANTHER" id="PTHR30627:SF24">
    <property type="entry name" value="PENICILLIN-BINDING PROTEIN 4B"/>
    <property type="match status" value="1"/>
</dbReference>
<dbReference type="EMBL" id="JAHYBX010000003">
    <property type="protein sequence ID" value="MCA1856287.1"/>
    <property type="molecule type" value="Genomic_DNA"/>
</dbReference>
<dbReference type="RefSeq" id="WP_225238586.1">
    <property type="nucleotide sequence ID" value="NZ_JAHYBX010000003.1"/>
</dbReference>
<evidence type="ECO:0000259" key="1">
    <source>
        <dbReference type="Pfam" id="PF00905"/>
    </source>
</evidence>
<proteinExistence type="predicted"/>
<dbReference type="PANTHER" id="PTHR30627">
    <property type="entry name" value="PEPTIDOGLYCAN D,D-TRANSPEPTIDASE"/>
    <property type="match status" value="1"/>
</dbReference>
<feature type="domain" description="Penicillin-binding protein transpeptidase" evidence="1">
    <location>
        <begin position="770"/>
        <end position="1017"/>
    </location>
</feature>
<evidence type="ECO:0000313" key="3">
    <source>
        <dbReference type="Proteomes" id="UP001198602"/>
    </source>
</evidence>
<comment type="caution">
    <text evidence="2">The sequence shown here is derived from an EMBL/GenBank/DDBJ whole genome shotgun (WGS) entry which is preliminary data.</text>
</comment>
<name>A0ABS7YB10_9BURK</name>
<dbReference type="SUPFAM" id="SSF56601">
    <property type="entry name" value="beta-lactamase/transpeptidase-like"/>
    <property type="match status" value="1"/>
</dbReference>
<organism evidence="2 3">
    <name type="scientific">Massilia hydrophila</name>
    <dbReference type="NCBI Taxonomy" id="3044279"/>
    <lineage>
        <taxon>Bacteria</taxon>
        <taxon>Pseudomonadati</taxon>
        <taxon>Pseudomonadota</taxon>
        <taxon>Betaproteobacteria</taxon>
        <taxon>Burkholderiales</taxon>
        <taxon>Oxalobacteraceae</taxon>
        <taxon>Telluria group</taxon>
        <taxon>Massilia</taxon>
    </lineage>
</organism>
<dbReference type="InterPro" id="IPR050515">
    <property type="entry name" value="Beta-lactam/transpept"/>
</dbReference>
<dbReference type="InterPro" id="IPR012338">
    <property type="entry name" value="Beta-lactam/transpept-like"/>
</dbReference>
<reference evidence="2 3" key="1">
    <citation type="submission" date="2021-07" db="EMBL/GenBank/DDBJ databases">
        <title>Characterization of Violacein-producing bacteria and related species.</title>
        <authorList>
            <person name="Wilson H.S."/>
            <person name="De Leon M.E."/>
        </authorList>
    </citation>
    <scope>NUCLEOTIDE SEQUENCE [LARGE SCALE GENOMIC DNA]</scope>
    <source>
        <strain evidence="2 3">HSC-2F05</strain>
    </source>
</reference>
<protein>
    <recommendedName>
        <fullName evidence="1">Penicillin-binding protein transpeptidase domain-containing protein</fullName>
    </recommendedName>
</protein>
<evidence type="ECO:0000313" key="2">
    <source>
        <dbReference type="EMBL" id="MCA1856287.1"/>
    </source>
</evidence>
<dbReference type="Proteomes" id="UP001198602">
    <property type="component" value="Unassembled WGS sequence"/>
</dbReference>